<evidence type="ECO:0000259" key="6">
    <source>
        <dbReference type="Pfam" id="PF08281"/>
    </source>
</evidence>
<accession>A0A2W7TG20</accession>
<dbReference type="GO" id="GO:0003677">
    <property type="term" value="F:DNA binding"/>
    <property type="evidence" value="ECO:0007669"/>
    <property type="project" value="InterPro"/>
</dbReference>
<dbReference type="Gene3D" id="1.10.1740.10">
    <property type="match status" value="1"/>
</dbReference>
<dbReference type="GO" id="GO:0016987">
    <property type="term" value="F:sigma factor activity"/>
    <property type="evidence" value="ECO:0007669"/>
    <property type="project" value="UniProtKB-KW"/>
</dbReference>
<dbReference type="InterPro" id="IPR013325">
    <property type="entry name" value="RNA_pol_sigma_r2"/>
</dbReference>
<dbReference type="PANTHER" id="PTHR43133:SF25">
    <property type="entry name" value="RNA POLYMERASE SIGMA FACTOR RFAY-RELATED"/>
    <property type="match status" value="1"/>
</dbReference>
<comment type="caution">
    <text evidence="7">The sequence shown here is derived from an EMBL/GenBank/DDBJ whole genome shotgun (WGS) entry which is preliminary data.</text>
</comment>
<feature type="domain" description="RNA polymerase sigma factor 70 region 4 type 2" evidence="6">
    <location>
        <begin position="109"/>
        <end position="158"/>
    </location>
</feature>
<evidence type="ECO:0000313" key="8">
    <source>
        <dbReference type="Proteomes" id="UP000249720"/>
    </source>
</evidence>
<evidence type="ECO:0000256" key="2">
    <source>
        <dbReference type="ARBA" id="ARBA00023015"/>
    </source>
</evidence>
<name>A0A2W7TG20_9BACT</name>
<evidence type="ECO:0000256" key="3">
    <source>
        <dbReference type="ARBA" id="ARBA00023082"/>
    </source>
</evidence>
<comment type="similarity">
    <text evidence="1">Belongs to the sigma-70 factor family. ECF subfamily.</text>
</comment>
<dbReference type="EMBL" id="QKZV01000005">
    <property type="protein sequence ID" value="PZX62242.1"/>
    <property type="molecule type" value="Genomic_DNA"/>
</dbReference>
<dbReference type="Pfam" id="PF04542">
    <property type="entry name" value="Sigma70_r2"/>
    <property type="match status" value="1"/>
</dbReference>
<dbReference type="SUPFAM" id="SSF88659">
    <property type="entry name" value="Sigma3 and sigma4 domains of RNA polymerase sigma factors"/>
    <property type="match status" value="1"/>
</dbReference>
<dbReference type="NCBIfam" id="TIGR02937">
    <property type="entry name" value="sigma70-ECF"/>
    <property type="match status" value="1"/>
</dbReference>
<feature type="domain" description="RNA polymerase sigma-70 region 2" evidence="5">
    <location>
        <begin position="12"/>
        <end position="76"/>
    </location>
</feature>
<organism evidence="7 8">
    <name type="scientific">Hydrotalea sandarakina</name>
    <dbReference type="NCBI Taxonomy" id="1004304"/>
    <lineage>
        <taxon>Bacteria</taxon>
        <taxon>Pseudomonadati</taxon>
        <taxon>Bacteroidota</taxon>
        <taxon>Chitinophagia</taxon>
        <taxon>Chitinophagales</taxon>
        <taxon>Chitinophagaceae</taxon>
        <taxon>Hydrotalea</taxon>
    </lineage>
</organism>
<keyword evidence="2" id="KW-0805">Transcription regulation</keyword>
<proteinExistence type="inferred from homology"/>
<dbReference type="CDD" id="cd06171">
    <property type="entry name" value="Sigma70_r4"/>
    <property type="match status" value="1"/>
</dbReference>
<dbReference type="Proteomes" id="UP000249720">
    <property type="component" value="Unassembled WGS sequence"/>
</dbReference>
<dbReference type="AlphaFoldDB" id="A0A2W7TG20"/>
<evidence type="ECO:0000259" key="5">
    <source>
        <dbReference type="Pfam" id="PF04542"/>
    </source>
</evidence>
<evidence type="ECO:0000256" key="4">
    <source>
        <dbReference type="ARBA" id="ARBA00023163"/>
    </source>
</evidence>
<dbReference type="SUPFAM" id="SSF88946">
    <property type="entry name" value="Sigma2 domain of RNA polymerase sigma factors"/>
    <property type="match status" value="1"/>
</dbReference>
<keyword evidence="3" id="KW-0731">Sigma factor</keyword>
<dbReference type="RefSeq" id="WP_111295305.1">
    <property type="nucleotide sequence ID" value="NZ_QKZV01000005.1"/>
</dbReference>
<dbReference type="InterPro" id="IPR013324">
    <property type="entry name" value="RNA_pol_sigma_r3/r4-like"/>
</dbReference>
<dbReference type="GO" id="GO:0006352">
    <property type="term" value="P:DNA-templated transcription initiation"/>
    <property type="evidence" value="ECO:0007669"/>
    <property type="project" value="InterPro"/>
</dbReference>
<dbReference type="InterPro" id="IPR039425">
    <property type="entry name" value="RNA_pol_sigma-70-like"/>
</dbReference>
<dbReference type="InterPro" id="IPR036388">
    <property type="entry name" value="WH-like_DNA-bd_sf"/>
</dbReference>
<gene>
    <name evidence="7" type="ORF">LX80_01724</name>
</gene>
<dbReference type="PANTHER" id="PTHR43133">
    <property type="entry name" value="RNA POLYMERASE ECF-TYPE SIGMA FACTO"/>
    <property type="match status" value="1"/>
</dbReference>
<evidence type="ECO:0000313" key="7">
    <source>
        <dbReference type="EMBL" id="PZX62242.1"/>
    </source>
</evidence>
<dbReference type="OrthoDB" id="9803470at2"/>
<evidence type="ECO:0000256" key="1">
    <source>
        <dbReference type="ARBA" id="ARBA00010641"/>
    </source>
</evidence>
<dbReference type="InterPro" id="IPR007627">
    <property type="entry name" value="RNA_pol_sigma70_r2"/>
</dbReference>
<dbReference type="InterPro" id="IPR014284">
    <property type="entry name" value="RNA_pol_sigma-70_dom"/>
</dbReference>
<keyword evidence="8" id="KW-1185">Reference proteome</keyword>
<dbReference type="InterPro" id="IPR013249">
    <property type="entry name" value="RNA_pol_sigma70_r4_t2"/>
</dbReference>
<dbReference type="Gene3D" id="1.10.10.10">
    <property type="entry name" value="Winged helix-like DNA-binding domain superfamily/Winged helix DNA-binding domain"/>
    <property type="match status" value="1"/>
</dbReference>
<dbReference type="Pfam" id="PF08281">
    <property type="entry name" value="Sigma70_r4_2"/>
    <property type="match status" value="1"/>
</dbReference>
<reference evidence="7 8" key="1">
    <citation type="submission" date="2018-06" db="EMBL/GenBank/DDBJ databases">
        <title>Genomic Encyclopedia of Archaeal and Bacterial Type Strains, Phase II (KMG-II): from individual species to whole genera.</title>
        <authorList>
            <person name="Goeker M."/>
        </authorList>
    </citation>
    <scope>NUCLEOTIDE SEQUENCE [LARGE SCALE GENOMIC DNA]</scope>
    <source>
        <strain evidence="7 8">DSM 23241</strain>
    </source>
</reference>
<protein>
    <submittedName>
        <fullName evidence="7">RNA polymerase sigma-70 factor (ECF subfamily)</fullName>
    </submittedName>
</protein>
<sequence>MSTIEFNEMLVSNAEFLKPFAITLTKDNEQAKDLFQETLYRAIANQDKYHVGTNIKAWLYTIMRNIFINNYRRKAKQQTIFDSTPNDFLLNIKQAAVSNDAIAKLNMKEVQAAIHELPEIFRNPFMLYYDGFKYHEIADILQEPLGTIKSRIHFARKILKEQITRY</sequence>
<keyword evidence="4" id="KW-0804">Transcription</keyword>